<evidence type="ECO:0000313" key="3">
    <source>
        <dbReference type="Proteomes" id="UP001156905"/>
    </source>
</evidence>
<dbReference type="EMBL" id="BSOW01000033">
    <property type="protein sequence ID" value="GLR90367.1"/>
    <property type="molecule type" value="Genomic_DNA"/>
</dbReference>
<protein>
    <submittedName>
        <fullName evidence="2">Uncharacterized protein</fullName>
    </submittedName>
</protein>
<proteinExistence type="predicted"/>
<name>A0ABQ6B7H3_9BRAD</name>
<dbReference type="Proteomes" id="UP001156905">
    <property type="component" value="Unassembled WGS sequence"/>
</dbReference>
<organism evidence="2 3">
    <name type="scientific">Bradyrhizobium iriomotense</name>
    <dbReference type="NCBI Taxonomy" id="441950"/>
    <lineage>
        <taxon>Bacteria</taxon>
        <taxon>Pseudomonadati</taxon>
        <taxon>Pseudomonadota</taxon>
        <taxon>Alphaproteobacteria</taxon>
        <taxon>Hyphomicrobiales</taxon>
        <taxon>Nitrobacteraceae</taxon>
        <taxon>Bradyrhizobium</taxon>
    </lineage>
</organism>
<evidence type="ECO:0000313" key="2">
    <source>
        <dbReference type="EMBL" id="GLR90367.1"/>
    </source>
</evidence>
<comment type="caution">
    <text evidence="2">The sequence shown here is derived from an EMBL/GenBank/DDBJ whole genome shotgun (WGS) entry which is preliminary data.</text>
</comment>
<accession>A0ABQ6B7H3</accession>
<sequence length="73" mass="7946">MIDLPAAPALHCFRIKPADPDENVDGAHKTPGGKRRFRRPGDAISEWNPILPAHSVLEFAVPCGTRAMSSAQR</sequence>
<gene>
    <name evidence="2" type="ORF">GCM10007857_70820</name>
</gene>
<keyword evidence="3" id="KW-1185">Reference proteome</keyword>
<feature type="region of interest" description="Disordered" evidence="1">
    <location>
        <begin position="18"/>
        <end position="40"/>
    </location>
</feature>
<reference evidence="3" key="1">
    <citation type="journal article" date="2019" name="Int. J. Syst. Evol. Microbiol.">
        <title>The Global Catalogue of Microorganisms (GCM) 10K type strain sequencing project: providing services to taxonomists for standard genome sequencing and annotation.</title>
        <authorList>
            <consortium name="The Broad Institute Genomics Platform"/>
            <consortium name="The Broad Institute Genome Sequencing Center for Infectious Disease"/>
            <person name="Wu L."/>
            <person name="Ma J."/>
        </authorList>
    </citation>
    <scope>NUCLEOTIDE SEQUENCE [LARGE SCALE GENOMIC DNA]</scope>
    <source>
        <strain evidence="3">NBRC 102520</strain>
    </source>
</reference>
<evidence type="ECO:0000256" key="1">
    <source>
        <dbReference type="SAM" id="MobiDB-lite"/>
    </source>
</evidence>